<dbReference type="PANTHER" id="PTHR44936:SF5">
    <property type="entry name" value="SENSOR HISTIDINE KINASE ENVZ"/>
    <property type="match status" value="1"/>
</dbReference>
<reference evidence="18" key="1">
    <citation type="submission" date="2021-10" db="EMBL/GenBank/DDBJ databases">
        <title>Roseicella aerolatum sp. nov., isolated from aerosols of e-waste dismantling site.</title>
        <authorList>
            <person name="Qin T."/>
        </authorList>
    </citation>
    <scope>NUCLEOTIDE SEQUENCE</scope>
    <source>
        <strain evidence="18">GB24</strain>
    </source>
</reference>
<keyword evidence="6" id="KW-0808">Transferase</keyword>
<dbReference type="Gene3D" id="3.30.565.10">
    <property type="entry name" value="Histidine kinase-like ATPase, C-terminal domain"/>
    <property type="match status" value="1"/>
</dbReference>
<dbReference type="EC" id="2.7.13.3" evidence="3"/>
<dbReference type="InterPro" id="IPR050980">
    <property type="entry name" value="2C_sensor_his_kinase"/>
</dbReference>
<evidence type="ECO:0000313" key="18">
    <source>
        <dbReference type="EMBL" id="MCB4825139.1"/>
    </source>
</evidence>
<evidence type="ECO:0000256" key="2">
    <source>
        <dbReference type="ARBA" id="ARBA00004429"/>
    </source>
</evidence>
<name>A0A9X1IIA2_9PROT</name>
<dbReference type="PROSITE" id="PS50109">
    <property type="entry name" value="HIS_KIN"/>
    <property type="match status" value="1"/>
</dbReference>
<keyword evidence="5" id="KW-0597">Phosphoprotein</keyword>
<evidence type="ECO:0000256" key="9">
    <source>
        <dbReference type="ARBA" id="ARBA00022777"/>
    </source>
</evidence>
<keyword evidence="8" id="KW-0547">Nucleotide-binding</keyword>
<dbReference type="PROSITE" id="PS50885">
    <property type="entry name" value="HAMP"/>
    <property type="match status" value="1"/>
</dbReference>
<dbReference type="InterPro" id="IPR036890">
    <property type="entry name" value="HATPase_C_sf"/>
</dbReference>
<dbReference type="InterPro" id="IPR004358">
    <property type="entry name" value="Sig_transdc_His_kin-like_C"/>
</dbReference>
<dbReference type="SUPFAM" id="SSF47384">
    <property type="entry name" value="Homodimeric domain of signal transducing histidine kinase"/>
    <property type="match status" value="1"/>
</dbReference>
<dbReference type="PANTHER" id="PTHR44936">
    <property type="entry name" value="SENSOR PROTEIN CREC"/>
    <property type="match status" value="1"/>
</dbReference>
<dbReference type="InterPro" id="IPR003594">
    <property type="entry name" value="HATPase_dom"/>
</dbReference>
<dbReference type="RefSeq" id="WP_226613851.1">
    <property type="nucleotide sequence ID" value="NZ_JAJAQI010000067.1"/>
</dbReference>
<dbReference type="GO" id="GO:0005886">
    <property type="term" value="C:plasma membrane"/>
    <property type="evidence" value="ECO:0007669"/>
    <property type="project" value="UniProtKB-SubCell"/>
</dbReference>
<dbReference type="AlphaFoldDB" id="A0A9X1IIA2"/>
<evidence type="ECO:0000256" key="11">
    <source>
        <dbReference type="ARBA" id="ARBA00022989"/>
    </source>
</evidence>
<comment type="catalytic activity">
    <reaction evidence="1">
        <text>ATP + protein L-histidine = ADP + protein N-phospho-L-histidine.</text>
        <dbReference type="EC" id="2.7.13.3"/>
    </reaction>
</comment>
<feature type="region of interest" description="Disordered" evidence="14">
    <location>
        <begin position="463"/>
        <end position="490"/>
    </location>
</feature>
<dbReference type="InterPro" id="IPR036097">
    <property type="entry name" value="HisK_dim/P_sf"/>
</dbReference>
<evidence type="ECO:0000256" key="6">
    <source>
        <dbReference type="ARBA" id="ARBA00022679"/>
    </source>
</evidence>
<evidence type="ECO:0000256" key="14">
    <source>
        <dbReference type="SAM" id="MobiDB-lite"/>
    </source>
</evidence>
<dbReference type="CDD" id="cd00075">
    <property type="entry name" value="HATPase"/>
    <property type="match status" value="1"/>
</dbReference>
<keyword evidence="10" id="KW-0067">ATP-binding</keyword>
<evidence type="ECO:0000259" key="16">
    <source>
        <dbReference type="PROSITE" id="PS50109"/>
    </source>
</evidence>
<dbReference type="PRINTS" id="PR00344">
    <property type="entry name" value="BCTRLSENSOR"/>
</dbReference>
<dbReference type="Pfam" id="PF02518">
    <property type="entry name" value="HATPase_c"/>
    <property type="match status" value="1"/>
</dbReference>
<feature type="domain" description="Histidine kinase" evidence="16">
    <location>
        <begin position="242"/>
        <end position="440"/>
    </location>
</feature>
<evidence type="ECO:0000256" key="10">
    <source>
        <dbReference type="ARBA" id="ARBA00022840"/>
    </source>
</evidence>
<feature type="domain" description="HAMP" evidence="17">
    <location>
        <begin position="182"/>
        <end position="234"/>
    </location>
</feature>
<dbReference type="GO" id="GO:0000155">
    <property type="term" value="F:phosphorelay sensor kinase activity"/>
    <property type="evidence" value="ECO:0007669"/>
    <property type="project" value="InterPro"/>
</dbReference>
<dbReference type="InterPro" id="IPR005467">
    <property type="entry name" value="His_kinase_dom"/>
</dbReference>
<keyword evidence="19" id="KW-1185">Reference proteome</keyword>
<keyword evidence="4" id="KW-0997">Cell inner membrane</keyword>
<comment type="caution">
    <text evidence="18">The sequence shown here is derived from an EMBL/GenBank/DDBJ whole genome shotgun (WGS) entry which is preliminary data.</text>
</comment>
<keyword evidence="9 18" id="KW-0418">Kinase</keyword>
<evidence type="ECO:0000256" key="1">
    <source>
        <dbReference type="ARBA" id="ARBA00000085"/>
    </source>
</evidence>
<keyword evidence="11 15" id="KW-1133">Transmembrane helix</keyword>
<dbReference type="Proteomes" id="UP001139311">
    <property type="component" value="Unassembled WGS sequence"/>
</dbReference>
<evidence type="ECO:0000256" key="15">
    <source>
        <dbReference type="SAM" id="Phobius"/>
    </source>
</evidence>
<dbReference type="GO" id="GO:0005524">
    <property type="term" value="F:ATP binding"/>
    <property type="evidence" value="ECO:0007669"/>
    <property type="project" value="UniProtKB-KW"/>
</dbReference>
<organism evidence="18 19">
    <name type="scientific">Roseicella aerolata</name>
    <dbReference type="NCBI Taxonomy" id="2883479"/>
    <lineage>
        <taxon>Bacteria</taxon>
        <taxon>Pseudomonadati</taxon>
        <taxon>Pseudomonadota</taxon>
        <taxon>Alphaproteobacteria</taxon>
        <taxon>Acetobacterales</taxon>
        <taxon>Roseomonadaceae</taxon>
        <taxon>Roseicella</taxon>
    </lineage>
</organism>
<feature type="transmembrane region" description="Helical" evidence="15">
    <location>
        <begin position="160"/>
        <end position="181"/>
    </location>
</feature>
<keyword evidence="4" id="KW-1003">Cell membrane</keyword>
<proteinExistence type="predicted"/>
<dbReference type="SMART" id="SM00387">
    <property type="entry name" value="HATPase_c"/>
    <property type="match status" value="1"/>
</dbReference>
<dbReference type="EMBL" id="JAJAQI010000067">
    <property type="protein sequence ID" value="MCB4825139.1"/>
    <property type="molecule type" value="Genomic_DNA"/>
</dbReference>
<dbReference type="Gene3D" id="1.10.287.130">
    <property type="match status" value="1"/>
</dbReference>
<dbReference type="SUPFAM" id="SSF55874">
    <property type="entry name" value="ATPase domain of HSP90 chaperone/DNA topoisomerase II/histidine kinase"/>
    <property type="match status" value="1"/>
</dbReference>
<evidence type="ECO:0000259" key="17">
    <source>
        <dbReference type="PROSITE" id="PS50885"/>
    </source>
</evidence>
<keyword evidence="13 15" id="KW-0472">Membrane</keyword>
<comment type="subcellular location">
    <subcellularLocation>
        <location evidence="2">Cell inner membrane</location>
        <topology evidence="2">Multi-pass membrane protein</topology>
    </subcellularLocation>
</comment>
<evidence type="ECO:0000256" key="8">
    <source>
        <dbReference type="ARBA" id="ARBA00022741"/>
    </source>
</evidence>
<evidence type="ECO:0000313" key="19">
    <source>
        <dbReference type="Proteomes" id="UP001139311"/>
    </source>
</evidence>
<protein>
    <recommendedName>
        <fullName evidence="3">histidine kinase</fullName>
        <ecNumber evidence="3">2.7.13.3</ecNumber>
    </recommendedName>
</protein>
<evidence type="ECO:0000256" key="13">
    <source>
        <dbReference type="ARBA" id="ARBA00023136"/>
    </source>
</evidence>
<evidence type="ECO:0000256" key="4">
    <source>
        <dbReference type="ARBA" id="ARBA00022519"/>
    </source>
</evidence>
<sequence length="490" mass="52031">MMGLLPRSLAGRTLAALCAALLLLFLAMAAIHAVLLARTVDKATEEILARQLSSLMDSVAAAPEWDRDAIAHGLSRPDLEVHWLPVNVPDPWGNEHVRWVPLSDRIRELSWFPTAVRIRPGTIDADQKRILGVAAIADFPDGSHLLVRMSSFNLLAVDTAVLYGFAASAALFVLGAAALALRSATAPLTALSTAVQGLSLEEALPAVSDHAPEEVRTLARRLNDMADRVRAALRQRTLALAALSHDVMSPVSRLKLRAAEMPDGEQRQVIQRDLAEIEAMVTDVLAFLRGGHESEPARMLHVASIVQTLVDEFASTGQAVAELRMDDVVIEGRPTALKRAIGNLISNAVTHGRAPWIAVENRGSDLAIRVGDNGPGIPASDLPLIMTPFFRGDRARAAGGGSGLGLPIARAIAVAHGGDLTIESPAGQGVVATLLLPKKMRATTSDTESRRFLPRTSVNDACTTPGRGCCSRNRSGGRGSTAPRGHASGR</sequence>
<dbReference type="InterPro" id="IPR003660">
    <property type="entry name" value="HAMP_dom"/>
</dbReference>
<keyword evidence="7 15" id="KW-0812">Transmembrane</keyword>
<gene>
    <name evidence="18" type="ORF">LHA35_25780</name>
</gene>
<keyword evidence="12" id="KW-0902">Two-component regulatory system</keyword>
<evidence type="ECO:0000256" key="12">
    <source>
        <dbReference type="ARBA" id="ARBA00023012"/>
    </source>
</evidence>
<evidence type="ECO:0000256" key="7">
    <source>
        <dbReference type="ARBA" id="ARBA00022692"/>
    </source>
</evidence>
<evidence type="ECO:0000256" key="3">
    <source>
        <dbReference type="ARBA" id="ARBA00012438"/>
    </source>
</evidence>
<accession>A0A9X1IIA2</accession>
<evidence type="ECO:0000256" key="5">
    <source>
        <dbReference type="ARBA" id="ARBA00022553"/>
    </source>
</evidence>